<accession>D5AEA0</accession>
<reference evidence="1" key="1">
    <citation type="submission" date="2010-04" db="EMBL/GenBank/DDBJ databases">
        <authorList>
            <person name="Reid K.E."/>
            <person name="Liao N."/>
            <person name="Chan S."/>
            <person name="Docking R."/>
            <person name="Taylor G."/>
            <person name="Moore R."/>
            <person name="Mayo M."/>
            <person name="Munro S."/>
            <person name="King J."/>
            <person name="Yanchuk A."/>
            <person name="Holt R."/>
            <person name="Jones S."/>
            <person name="Marra M."/>
            <person name="Ritland C.E."/>
            <person name="Ritland K."/>
            <person name="Bohlmann J."/>
        </authorList>
    </citation>
    <scope>NUCLEOTIDE SEQUENCE</scope>
    <source>
        <tissue evidence="1">Bud</tissue>
    </source>
</reference>
<proteinExistence type="evidence at transcript level"/>
<protein>
    <submittedName>
        <fullName evidence="1">Uncharacterized protein</fullName>
    </submittedName>
</protein>
<evidence type="ECO:0000313" key="1">
    <source>
        <dbReference type="EMBL" id="ADE77869.1"/>
    </source>
</evidence>
<dbReference type="AlphaFoldDB" id="D5AEA0"/>
<name>D5AEA0_PICSI</name>
<dbReference type="EMBL" id="BT124631">
    <property type="protein sequence ID" value="ADE77869.1"/>
    <property type="molecule type" value="mRNA"/>
</dbReference>
<organism evidence="1">
    <name type="scientific">Picea sitchensis</name>
    <name type="common">Sitka spruce</name>
    <name type="synonym">Pinus sitchensis</name>
    <dbReference type="NCBI Taxonomy" id="3332"/>
    <lineage>
        <taxon>Eukaryota</taxon>
        <taxon>Viridiplantae</taxon>
        <taxon>Streptophyta</taxon>
        <taxon>Embryophyta</taxon>
        <taxon>Tracheophyta</taxon>
        <taxon>Spermatophyta</taxon>
        <taxon>Pinopsida</taxon>
        <taxon>Pinidae</taxon>
        <taxon>Conifers I</taxon>
        <taxon>Pinales</taxon>
        <taxon>Pinaceae</taxon>
        <taxon>Picea</taxon>
    </lineage>
</organism>
<sequence length="46" mass="4876">MGSTATHFPNFSTCRPLTSPCIRTLMAPGSEWPATPRVRSGFGHGG</sequence>